<evidence type="ECO:0000313" key="3">
    <source>
        <dbReference type="Proteomes" id="UP000807342"/>
    </source>
</evidence>
<feature type="region of interest" description="Disordered" evidence="1">
    <location>
        <begin position="51"/>
        <end position="77"/>
    </location>
</feature>
<organism evidence="2 3">
    <name type="scientific">Macrolepiota fuliginosa MF-IS2</name>
    <dbReference type="NCBI Taxonomy" id="1400762"/>
    <lineage>
        <taxon>Eukaryota</taxon>
        <taxon>Fungi</taxon>
        <taxon>Dikarya</taxon>
        <taxon>Basidiomycota</taxon>
        <taxon>Agaricomycotina</taxon>
        <taxon>Agaricomycetes</taxon>
        <taxon>Agaricomycetidae</taxon>
        <taxon>Agaricales</taxon>
        <taxon>Agaricineae</taxon>
        <taxon>Agaricaceae</taxon>
        <taxon>Macrolepiota</taxon>
    </lineage>
</organism>
<evidence type="ECO:0000256" key="1">
    <source>
        <dbReference type="SAM" id="MobiDB-lite"/>
    </source>
</evidence>
<feature type="compositionally biased region" description="Polar residues" evidence="1">
    <location>
        <begin position="68"/>
        <end position="77"/>
    </location>
</feature>
<keyword evidence="3" id="KW-1185">Reference proteome</keyword>
<reference evidence="2" key="1">
    <citation type="submission" date="2020-11" db="EMBL/GenBank/DDBJ databases">
        <authorList>
            <consortium name="DOE Joint Genome Institute"/>
            <person name="Ahrendt S."/>
            <person name="Riley R."/>
            <person name="Andreopoulos W."/>
            <person name="Labutti K."/>
            <person name="Pangilinan J."/>
            <person name="Ruiz-Duenas F.J."/>
            <person name="Barrasa J.M."/>
            <person name="Sanchez-Garcia M."/>
            <person name="Camarero S."/>
            <person name="Miyauchi S."/>
            <person name="Serrano A."/>
            <person name="Linde D."/>
            <person name="Babiker R."/>
            <person name="Drula E."/>
            <person name="Ayuso-Fernandez I."/>
            <person name="Pacheco R."/>
            <person name="Padilla G."/>
            <person name="Ferreira P."/>
            <person name="Barriuso J."/>
            <person name="Kellner H."/>
            <person name="Castanera R."/>
            <person name="Alfaro M."/>
            <person name="Ramirez L."/>
            <person name="Pisabarro A.G."/>
            <person name="Kuo A."/>
            <person name="Tritt A."/>
            <person name="Lipzen A."/>
            <person name="He G."/>
            <person name="Yan M."/>
            <person name="Ng V."/>
            <person name="Cullen D."/>
            <person name="Martin F."/>
            <person name="Rosso M.-N."/>
            <person name="Henrissat B."/>
            <person name="Hibbett D."/>
            <person name="Martinez A.T."/>
            <person name="Grigoriev I.V."/>
        </authorList>
    </citation>
    <scope>NUCLEOTIDE SEQUENCE</scope>
    <source>
        <strain evidence="2">MF-IS2</strain>
    </source>
</reference>
<name>A0A9P5XGA8_9AGAR</name>
<dbReference type="AlphaFoldDB" id="A0A9P5XGA8"/>
<feature type="compositionally biased region" description="Basic and acidic residues" evidence="1">
    <location>
        <begin position="54"/>
        <end position="63"/>
    </location>
</feature>
<comment type="caution">
    <text evidence="2">The sequence shown here is derived from an EMBL/GenBank/DDBJ whole genome shotgun (WGS) entry which is preliminary data.</text>
</comment>
<protein>
    <submittedName>
        <fullName evidence="2">Uncharacterized protein</fullName>
    </submittedName>
</protein>
<dbReference type="Proteomes" id="UP000807342">
    <property type="component" value="Unassembled WGS sequence"/>
</dbReference>
<gene>
    <name evidence="2" type="ORF">P691DRAFT_422617</name>
</gene>
<proteinExistence type="predicted"/>
<sequence length="77" mass="8822">MVSYQWGFLQGDSANDRRTWTQGEVRFHWHCGHVPWSGSIVSMTYSARGTQAHDSSRTMETRLRPGLSDQSLTTDDF</sequence>
<accession>A0A9P5XGA8</accession>
<evidence type="ECO:0000313" key="2">
    <source>
        <dbReference type="EMBL" id="KAF9450873.1"/>
    </source>
</evidence>
<dbReference type="EMBL" id="MU151095">
    <property type="protein sequence ID" value="KAF9450873.1"/>
    <property type="molecule type" value="Genomic_DNA"/>
</dbReference>